<reference evidence="2 3" key="1">
    <citation type="submission" date="2019-03" db="EMBL/GenBank/DDBJ databases">
        <title>Deep-cultivation of Planctomycetes and their phenomic and genomic characterization uncovers novel biology.</title>
        <authorList>
            <person name="Wiegand S."/>
            <person name="Jogler M."/>
            <person name="Boedeker C."/>
            <person name="Pinto D."/>
            <person name="Vollmers J."/>
            <person name="Rivas-Marin E."/>
            <person name="Kohn T."/>
            <person name="Peeters S.H."/>
            <person name="Heuer A."/>
            <person name="Rast P."/>
            <person name="Oberbeckmann S."/>
            <person name="Bunk B."/>
            <person name="Jeske O."/>
            <person name="Meyerdierks A."/>
            <person name="Storesund J.E."/>
            <person name="Kallscheuer N."/>
            <person name="Luecker S."/>
            <person name="Lage O.M."/>
            <person name="Pohl T."/>
            <person name="Merkel B.J."/>
            <person name="Hornburger P."/>
            <person name="Mueller R.-W."/>
            <person name="Bruemmer F."/>
            <person name="Labrenz M."/>
            <person name="Spormann A.M."/>
            <person name="Op den Camp H."/>
            <person name="Overmann J."/>
            <person name="Amann R."/>
            <person name="Jetten M.S.M."/>
            <person name="Mascher T."/>
            <person name="Medema M.H."/>
            <person name="Devos D.P."/>
            <person name="Kaster A.-K."/>
            <person name="Ovreas L."/>
            <person name="Rohde M."/>
            <person name="Galperin M.Y."/>
            <person name="Jogler C."/>
        </authorList>
    </citation>
    <scope>NUCLEOTIDE SEQUENCE [LARGE SCALE GENOMIC DNA]</scope>
    <source>
        <strain evidence="2 3">V144</strain>
    </source>
</reference>
<organism evidence="2 3">
    <name type="scientific">Gimesia aquarii</name>
    <dbReference type="NCBI Taxonomy" id="2527964"/>
    <lineage>
        <taxon>Bacteria</taxon>
        <taxon>Pseudomonadati</taxon>
        <taxon>Planctomycetota</taxon>
        <taxon>Planctomycetia</taxon>
        <taxon>Planctomycetales</taxon>
        <taxon>Planctomycetaceae</taxon>
        <taxon>Gimesia</taxon>
    </lineage>
</organism>
<proteinExistence type="predicted"/>
<dbReference type="InterPro" id="IPR000595">
    <property type="entry name" value="cNMP-bd_dom"/>
</dbReference>
<evidence type="ECO:0000313" key="3">
    <source>
        <dbReference type="Proteomes" id="UP000318704"/>
    </source>
</evidence>
<feature type="domain" description="Cyclic nucleotide-binding" evidence="1">
    <location>
        <begin position="16"/>
        <end position="119"/>
    </location>
</feature>
<dbReference type="RefSeq" id="WP_197998568.1">
    <property type="nucleotide sequence ID" value="NZ_CP037920.1"/>
</dbReference>
<gene>
    <name evidence="2" type="primary">crp_2</name>
    <name evidence="2" type="ORF">V144x_44680</name>
</gene>
<dbReference type="GO" id="GO:0003700">
    <property type="term" value="F:DNA-binding transcription factor activity"/>
    <property type="evidence" value="ECO:0007669"/>
    <property type="project" value="TreeGrafter"/>
</dbReference>
<name>A0A517W133_9PLAN</name>
<dbReference type="SUPFAM" id="SSF51206">
    <property type="entry name" value="cAMP-binding domain-like"/>
    <property type="match status" value="1"/>
</dbReference>
<evidence type="ECO:0000313" key="2">
    <source>
        <dbReference type="EMBL" id="QDT98958.1"/>
    </source>
</evidence>
<dbReference type="Gene3D" id="2.60.120.10">
    <property type="entry name" value="Jelly Rolls"/>
    <property type="match status" value="1"/>
</dbReference>
<dbReference type="InterPro" id="IPR050397">
    <property type="entry name" value="Env_Response_Regulators"/>
</dbReference>
<dbReference type="SMART" id="SM00100">
    <property type="entry name" value="cNMP"/>
    <property type="match status" value="1"/>
</dbReference>
<dbReference type="EMBL" id="CP037920">
    <property type="protein sequence ID" value="QDT98958.1"/>
    <property type="molecule type" value="Genomic_DNA"/>
</dbReference>
<dbReference type="InterPro" id="IPR018490">
    <property type="entry name" value="cNMP-bd_dom_sf"/>
</dbReference>
<protein>
    <submittedName>
        <fullName evidence="2">cAMP receptor protein</fullName>
    </submittedName>
</protein>
<evidence type="ECO:0000259" key="1">
    <source>
        <dbReference type="PROSITE" id="PS50042"/>
    </source>
</evidence>
<dbReference type="PANTHER" id="PTHR24567:SF74">
    <property type="entry name" value="HTH-TYPE TRANSCRIPTIONAL REGULATOR ARCR"/>
    <property type="match status" value="1"/>
</dbReference>
<dbReference type="Proteomes" id="UP000318704">
    <property type="component" value="Chromosome"/>
</dbReference>
<dbReference type="AlphaFoldDB" id="A0A517W133"/>
<dbReference type="GO" id="GO:0005829">
    <property type="term" value="C:cytosol"/>
    <property type="evidence" value="ECO:0007669"/>
    <property type="project" value="TreeGrafter"/>
</dbReference>
<dbReference type="PROSITE" id="PS50042">
    <property type="entry name" value="CNMP_BINDING_3"/>
    <property type="match status" value="1"/>
</dbReference>
<sequence length="177" mass="20219">MVKVLPVEQLINECVLFQSVTLEEMDVLLHASEREDFPKGARILDEGNSTRYLWIIQSGSCEVRKRLSNGNEQVLTQLSPFSIFGEMSFFKPAPHSASVVALTDVEVLRIPGRGFDQMLKDGVPGAQKVVFNTVRIMSDRLRMMDEWTAEMVQSTGSRSKNAEWHDFRSKLYSDWQF</sequence>
<keyword evidence="2" id="KW-0675">Receptor</keyword>
<dbReference type="InterPro" id="IPR014710">
    <property type="entry name" value="RmlC-like_jellyroll"/>
</dbReference>
<dbReference type="CDD" id="cd00038">
    <property type="entry name" value="CAP_ED"/>
    <property type="match status" value="1"/>
</dbReference>
<accession>A0A517W133</accession>
<dbReference type="KEGG" id="gaw:V144x_44680"/>
<dbReference type="PANTHER" id="PTHR24567">
    <property type="entry name" value="CRP FAMILY TRANSCRIPTIONAL REGULATORY PROTEIN"/>
    <property type="match status" value="1"/>
</dbReference>
<dbReference type="Pfam" id="PF00027">
    <property type="entry name" value="cNMP_binding"/>
    <property type="match status" value="1"/>
</dbReference>